<sequence length="295" mass="32025">MADRLTRWLFPEIPARRVAILRTVVYLFVPLDMVLFTGSTFAHAYSADAYRPVLVARLLHLPAANPVLVPALFAFVAVACLIAAAGRLPRTAGYAVALGFGYWAVLAMSYGKVDHDHLALLVALFVLPSAGRGGGPSERAGWAIRCVQIAVVATYFLSAYAKIRWGGWGWPNGATFQWAVSRRGTFVGEFAAGIPGLLHASQWIVLLAEAFSPVLLFLRGRRLIAGVMFFAGFHLVTWMSITIHFLPHVICLAAFLPLENLRGKGGAPVTADPDRETAAPPLVEPALETRIEPIR</sequence>
<accession>A0A7W8Z4B7</accession>
<evidence type="ECO:0000256" key="1">
    <source>
        <dbReference type="SAM" id="Phobius"/>
    </source>
</evidence>
<feature type="transmembrane region" description="Helical" evidence="1">
    <location>
        <begin position="117"/>
        <end position="135"/>
    </location>
</feature>
<feature type="transmembrane region" description="Helical" evidence="1">
    <location>
        <begin position="24"/>
        <end position="47"/>
    </location>
</feature>
<keyword evidence="1" id="KW-1133">Transmembrane helix</keyword>
<evidence type="ECO:0000313" key="2">
    <source>
        <dbReference type="EMBL" id="MBB5627224.1"/>
    </source>
</evidence>
<comment type="caution">
    <text evidence="2">The sequence shown here is derived from an EMBL/GenBank/DDBJ whole genome shotgun (WGS) entry which is preliminary data.</text>
</comment>
<evidence type="ECO:0008006" key="4">
    <source>
        <dbReference type="Google" id="ProtNLM"/>
    </source>
</evidence>
<dbReference type="Proteomes" id="UP000588112">
    <property type="component" value="Unassembled WGS sequence"/>
</dbReference>
<keyword evidence="3" id="KW-1185">Reference proteome</keyword>
<feature type="transmembrane region" description="Helical" evidence="1">
    <location>
        <begin position="142"/>
        <end position="161"/>
    </location>
</feature>
<dbReference type="AlphaFoldDB" id="A0A7W8Z4B7"/>
<dbReference type="RefSeq" id="WP_184611730.1">
    <property type="nucleotide sequence ID" value="NZ_BOOS01000049.1"/>
</dbReference>
<keyword evidence="1" id="KW-0812">Transmembrane</keyword>
<feature type="transmembrane region" description="Helical" evidence="1">
    <location>
        <begin position="67"/>
        <end position="85"/>
    </location>
</feature>
<protein>
    <recommendedName>
        <fullName evidence="4">HTTM domain-containing protein</fullName>
    </recommendedName>
</protein>
<name>A0A7W8Z4B7_9ACTN</name>
<proteinExistence type="predicted"/>
<dbReference type="EMBL" id="JACHBR010000001">
    <property type="protein sequence ID" value="MBB5627224.1"/>
    <property type="molecule type" value="Genomic_DNA"/>
</dbReference>
<organism evidence="2 3">
    <name type="scientific">Sphaerisporangium krabiense</name>
    <dbReference type="NCBI Taxonomy" id="763782"/>
    <lineage>
        <taxon>Bacteria</taxon>
        <taxon>Bacillati</taxon>
        <taxon>Actinomycetota</taxon>
        <taxon>Actinomycetes</taxon>
        <taxon>Streptosporangiales</taxon>
        <taxon>Streptosporangiaceae</taxon>
        <taxon>Sphaerisporangium</taxon>
    </lineage>
</organism>
<keyword evidence="1" id="KW-0472">Membrane</keyword>
<feature type="transmembrane region" description="Helical" evidence="1">
    <location>
        <begin position="230"/>
        <end position="256"/>
    </location>
</feature>
<reference evidence="2 3" key="1">
    <citation type="submission" date="2020-08" db="EMBL/GenBank/DDBJ databases">
        <title>Sequencing the genomes of 1000 actinobacteria strains.</title>
        <authorList>
            <person name="Klenk H.-P."/>
        </authorList>
    </citation>
    <scope>NUCLEOTIDE SEQUENCE [LARGE SCALE GENOMIC DNA]</scope>
    <source>
        <strain evidence="2 3">DSM 45790</strain>
    </source>
</reference>
<feature type="transmembrane region" description="Helical" evidence="1">
    <location>
        <begin position="92"/>
        <end position="111"/>
    </location>
</feature>
<feature type="transmembrane region" description="Helical" evidence="1">
    <location>
        <begin position="200"/>
        <end position="218"/>
    </location>
</feature>
<evidence type="ECO:0000313" key="3">
    <source>
        <dbReference type="Proteomes" id="UP000588112"/>
    </source>
</evidence>
<gene>
    <name evidence="2" type="ORF">BJ981_002923</name>
</gene>